<dbReference type="Pfam" id="PF00903">
    <property type="entry name" value="Glyoxalase"/>
    <property type="match status" value="1"/>
</dbReference>
<dbReference type="SUPFAM" id="SSF54593">
    <property type="entry name" value="Glyoxalase/Bleomycin resistance protein/Dihydroxybiphenyl dioxygenase"/>
    <property type="match status" value="1"/>
</dbReference>
<evidence type="ECO:0000313" key="3">
    <source>
        <dbReference type="Proteomes" id="UP000598467"/>
    </source>
</evidence>
<dbReference type="InterPro" id="IPR037523">
    <property type="entry name" value="VOC_core"/>
</dbReference>
<dbReference type="InterPro" id="IPR004360">
    <property type="entry name" value="Glyas_Fos-R_dOase_dom"/>
</dbReference>
<dbReference type="PROSITE" id="PS51819">
    <property type="entry name" value="VOC"/>
    <property type="match status" value="1"/>
</dbReference>
<dbReference type="AlphaFoldDB" id="A0A926S587"/>
<organism evidence="2 3">
    <name type="scientific">Roseibium aggregatum</name>
    <dbReference type="NCBI Taxonomy" id="187304"/>
    <lineage>
        <taxon>Bacteria</taxon>
        <taxon>Pseudomonadati</taxon>
        <taxon>Pseudomonadota</taxon>
        <taxon>Alphaproteobacteria</taxon>
        <taxon>Hyphomicrobiales</taxon>
        <taxon>Stappiaceae</taxon>
        <taxon>Roseibium</taxon>
    </lineage>
</organism>
<proteinExistence type="predicted"/>
<evidence type="ECO:0000313" key="2">
    <source>
        <dbReference type="EMBL" id="MBD1545182.1"/>
    </source>
</evidence>
<comment type="caution">
    <text evidence="2">The sequence shown here is derived from an EMBL/GenBank/DDBJ whole genome shotgun (WGS) entry which is preliminary data.</text>
</comment>
<accession>A0A926S587</accession>
<dbReference type="Proteomes" id="UP000598467">
    <property type="component" value="Unassembled WGS sequence"/>
</dbReference>
<feature type="domain" description="VOC" evidence="1">
    <location>
        <begin position="4"/>
        <end position="126"/>
    </location>
</feature>
<dbReference type="PANTHER" id="PTHR36503">
    <property type="entry name" value="BLR2520 PROTEIN"/>
    <property type="match status" value="1"/>
</dbReference>
<reference evidence="2" key="1">
    <citation type="submission" date="2020-05" db="EMBL/GenBank/DDBJ databases">
        <title>Identification of trans-AT polyketide cluster in two marine bacteria, producers of a novel glutaramide-containing polyketide sesbanimide D and analogs.</title>
        <authorList>
            <person name="Kacar D."/>
            <person name="Rodriguez P."/>
            <person name="Canedo L."/>
            <person name="Gonzalez E."/>
            <person name="Galan B."/>
            <person name="De La Calle F."/>
            <person name="Garcia J.L."/>
        </authorList>
    </citation>
    <scope>NUCLEOTIDE SEQUENCE</scope>
    <source>
        <strain evidence="2">PHM038</strain>
    </source>
</reference>
<sequence length="142" mass="15220">MEQRISLVTLAVDDVGAVAAFFENGLGWTRSGGEDDVAFYQTGGSILALYARKSLEEEIGRALPADTLGGMTIAWNGRSEAEVDRAFQQAVDAGAEPVKRPEKAFWGGYSSYVAIPGGHLLEIAYNPFWPIDGDGNIAIPIK</sequence>
<evidence type="ECO:0000259" key="1">
    <source>
        <dbReference type="PROSITE" id="PS51819"/>
    </source>
</evidence>
<dbReference type="RefSeq" id="WP_190289857.1">
    <property type="nucleotide sequence ID" value="NZ_JABFCZ010000003.1"/>
</dbReference>
<dbReference type="EMBL" id="JABFCZ010000003">
    <property type="protein sequence ID" value="MBD1545182.1"/>
    <property type="molecule type" value="Genomic_DNA"/>
</dbReference>
<dbReference type="InterPro" id="IPR029068">
    <property type="entry name" value="Glyas_Bleomycin-R_OHBP_Dase"/>
</dbReference>
<dbReference type="Gene3D" id="3.10.180.10">
    <property type="entry name" value="2,3-Dihydroxybiphenyl 1,2-Dioxygenase, domain 1"/>
    <property type="match status" value="1"/>
</dbReference>
<name>A0A926S587_9HYPH</name>
<dbReference type="PANTHER" id="PTHR36503:SF1">
    <property type="entry name" value="BLR2520 PROTEIN"/>
    <property type="match status" value="1"/>
</dbReference>
<gene>
    <name evidence="2" type="ORF">HK439_02835</name>
</gene>
<protein>
    <submittedName>
        <fullName evidence="2">VOC family protein</fullName>
    </submittedName>
</protein>